<dbReference type="GO" id="GO:1901135">
    <property type="term" value="P:carbohydrate derivative metabolic process"/>
    <property type="evidence" value="ECO:0007669"/>
    <property type="project" value="InterPro"/>
</dbReference>
<evidence type="ECO:0000313" key="3">
    <source>
        <dbReference type="Proteomes" id="UP000198935"/>
    </source>
</evidence>
<keyword evidence="3" id="KW-1185">Reference proteome</keyword>
<protein>
    <recommendedName>
        <fullName evidence="1">DUF2529 domain-containing protein</fullName>
    </recommendedName>
</protein>
<name>A0A1H3T502_9BACI</name>
<dbReference type="STRING" id="1503961.SAMN05421736_11331"/>
<dbReference type="GO" id="GO:0097367">
    <property type="term" value="F:carbohydrate derivative binding"/>
    <property type="evidence" value="ECO:0007669"/>
    <property type="project" value="InterPro"/>
</dbReference>
<dbReference type="EMBL" id="FNPI01000013">
    <property type="protein sequence ID" value="SDZ44968.1"/>
    <property type="molecule type" value="Genomic_DNA"/>
</dbReference>
<feature type="domain" description="DUF2529" evidence="1">
    <location>
        <begin position="1"/>
        <end position="173"/>
    </location>
</feature>
<evidence type="ECO:0000259" key="1">
    <source>
        <dbReference type="Pfam" id="PF10740"/>
    </source>
</evidence>
<organism evidence="2 3">
    <name type="scientific">Evansella caseinilytica</name>
    <dbReference type="NCBI Taxonomy" id="1503961"/>
    <lineage>
        <taxon>Bacteria</taxon>
        <taxon>Bacillati</taxon>
        <taxon>Bacillota</taxon>
        <taxon>Bacilli</taxon>
        <taxon>Bacillales</taxon>
        <taxon>Bacillaceae</taxon>
        <taxon>Evansella</taxon>
    </lineage>
</organism>
<gene>
    <name evidence="2" type="ORF">SAMN05421736_11331</name>
</gene>
<dbReference type="SUPFAM" id="SSF53697">
    <property type="entry name" value="SIS domain"/>
    <property type="match status" value="1"/>
</dbReference>
<evidence type="ECO:0000313" key="2">
    <source>
        <dbReference type="EMBL" id="SDZ44968.1"/>
    </source>
</evidence>
<dbReference type="InterPro" id="IPR019676">
    <property type="entry name" value="DUF2529"/>
</dbReference>
<dbReference type="AlphaFoldDB" id="A0A1H3T502"/>
<proteinExistence type="predicted"/>
<dbReference type="Gene3D" id="3.40.50.10490">
    <property type="entry name" value="Glucose-6-phosphate isomerase like protein, domain 1"/>
    <property type="match status" value="1"/>
</dbReference>
<dbReference type="Proteomes" id="UP000198935">
    <property type="component" value="Unassembled WGS sequence"/>
</dbReference>
<sequence length="178" mass="19873">MKIFQTQLQGLLQRFQDYELDMEEAARLVSQAIISEGQLYIYGEKELRGIVQQALLGEDALPSIVESTAETRFSELDVVLVFSPDPGSETAAAIVKKAAENGAQVIGISSPGITEKADEAYQTTWTTDCQYHFSTGISKGFVPLDDGRRIGKPHLLAALHLFYQLYFIVLEFLEEYEM</sequence>
<dbReference type="InterPro" id="IPR046348">
    <property type="entry name" value="SIS_dom_sf"/>
</dbReference>
<reference evidence="3" key="1">
    <citation type="submission" date="2016-10" db="EMBL/GenBank/DDBJ databases">
        <authorList>
            <person name="Varghese N."/>
            <person name="Submissions S."/>
        </authorList>
    </citation>
    <scope>NUCLEOTIDE SEQUENCE [LARGE SCALE GENOMIC DNA]</scope>
    <source>
        <strain evidence="3">SP</strain>
    </source>
</reference>
<accession>A0A1H3T502</accession>
<dbReference type="Pfam" id="PF10740">
    <property type="entry name" value="DUF2529"/>
    <property type="match status" value="1"/>
</dbReference>